<feature type="compositionally biased region" description="Pro residues" evidence="8">
    <location>
        <begin position="160"/>
        <end position="173"/>
    </location>
</feature>
<evidence type="ECO:0000256" key="4">
    <source>
        <dbReference type="ARBA" id="ARBA00022692"/>
    </source>
</evidence>
<comment type="similarity">
    <text evidence="2 7">Belongs to the ExbD/TolR family.</text>
</comment>
<dbReference type="AlphaFoldDB" id="A0A512MHI6"/>
<evidence type="ECO:0000256" key="7">
    <source>
        <dbReference type="RuleBase" id="RU003879"/>
    </source>
</evidence>
<evidence type="ECO:0000313" key="11">
    <source>
        <dbReference type="Proteomes" id="UP000321577"/>
    </source>
</evidence>
<dbReference type="Gene3D" id="3.30.420.270">
    <property type="match status" value="1"/>
</dbReference>
<keyword evidence="7" id="KW-0653">Protein transport</keyword>
<dbReference type="PANTHER" id="PTHR30558:SF3">
    <property type="entry name" value="BIOPOLYMER TRANSPORT PROTEIN EXBD-RELATED"/>
    <property type="match status" value="1"/>
</dbReference>
<evidence type="ECO:0000313" key="10">
    <source>
        <dbReference type="EMBL" id="GEP46208.1"/>
    </source>
</evidence>
<accession>A0A512MHI6</accession>
<proteinExistence type="inferred from homology"/>
<dbReference type="GO" id="GO:0005886">
    <property type="term" value="C:plasma membrane"/>
    <property type="evidence" value="ECO:0007669"/>
    <property type="project" value="UniProtKB-SubCell"/>
</dbReference>
<feature type="region of interest" description="Disordered" evidence="8">
    <location>
        <begin position="136"/>
        <end position="173"/>
    </location>
</feature>
<dbReference type="OrthoDB" id="9793581at2"/>
<dbReference type="GO" id="GO:0015031">
    <property type="term" value="P:protein transport"/>
    <property type="evidence" value="ECO:0007669"/>
    <property type="project" value="UniProtKB-KW"/>
</dbReference>
<name>A0A512MHI6_9BACT</name>
<keyword evidence="3" id="KW-1003">Cell membrane</keyword>
<keyword evidence="6 9" id="KW-0472">Membrane</keyword>
<keyword evidence="5 9" id="KW-1133">Transmembrane helix</keyword>
<dbReference type="EMBL" id="BKAG01000077">
    <property type="protein sequence ID" value="GEP46208.1"/>
    <property type="molecule type" value="Genomic_DNA"/>
</dbReference>
<evidence type="ECO:0000256" key="6">
    <source>
        <dbReference type="ARBA" id="ARBA00023136"/>
    </source>
</evidence>
<comment type="caution">
    <text evidence="10">The sequence shown here is derived from an EMBL/GenBank/DDBJ whole genome shotgun (WGS) entry which is preliminary data.</text>
</comment>
<protein>
    <recommendedName>
        <fullName evidence="12">Biopolymer transporter ExbD</fullName>
    </recommendedName>
</protein>
<evidence type="ECO:0000256" key="1">
    <source>
        <dbReference type="ARBA" id="ARBA00004162"/>
    </source>
</evidence>
<organism evidence="10 11">
    <name type="scientific">Brevifollis gellanilyticus</name>
    <dbReference type="NCBI Taxonomy" id="748831"/>
    <lineage>
        <taxon>Bacteria</taxon>
        <taxon>Pseudomonadati</taxon>
        <taxon>Verrucomicrobiota</taxon>
        <taxon>Verrucomicrobiia</taxon>
        <taxon>Verrucomicrobiales</taxon>
        <taxon>Verrucomicrobiaceae</taxon>
    </lineage>
</organism>
<dbReference type="RefSeq" id="WP_146855866.1">
    <property type="nucleotide sequence ID" value="NZ_BKAG01000077.1"/>
</dbReference>
<dbReference type="InterPro" id="IPR003400">
    <property type="entry name" value="ExbD"/>
</dbReference>
<gene>
    <name evidence="10" type="ORF">BGE01nite_54990</name>
</gene>
<dbReference type="PANTHER" id="PTHR30558">
    <property type="entry name" value="EXBD MEMBRANE COMPONENT OF PMF-DRIVEN MACROMOLECULE IMPORT SYSTEM"/>
    <property type="match status" value="1"/>
</dbReference>
<evidence type="ECO:0000256" key="5">
    <source>
        <dbReference type="ARBA" id="ARBA00022989"/>
    </source>
</evidence>
<evidence type="ECO:0000256" key="9">
    <source>
        <dbReference type="SAM" id="Phobius"/>
    </source>
</evidence>
<keyword evidence="7" id="KW-0813">Transport</keyword>
<dbReference type="Pfam" id="PF02472">
    <property type="entry name" value="ExbD"/>
    <property type="match status" value="1"/>
</dbReference>
<evidence type="ECO:0008006" key="12">
    <source>
        <dbReference type="Google" id="ProtNLM"/>
    </source>
</evidence>
<feature type="transmembrane region" description="Helical" evidence="9">
    <location>
        <begin position="16"/>
        <end position="35"/>
    </location>
</feature>
<evidence type="ECO:0000256" key="2">
    <source>
        <dbReference type="ARBA" id="ARBA00005811"/>
    </source>
</evidence>
<evidence type="ECO:0000256" key="3">
    <source>
        <dbReference type="ARBA" id="ARBA00022475"/>
    </source>
</evidence>
<comment type="subcellular location">
    <subcellularLocation>
        <location evidence="1">Cell membrane</location>
        <topology evidence="1">Single-pass membrane protein</topology>
    </subcellularLocation>
    <subcellularLocation>
        <location evidence="7">Cell membrane</location>
        <topology evidence="7">Single-pass type II membrane protein</topology>
    </subcellularLocation>
</comment>
<sequence>MKLHSPIPHKKTRLEIIPLIDVMFFLLASFMMVSLTMTKQQTIKVNLPMASASQPDFKPDMINIGVSATGDIYLDTQLTALPELERKLTARHAKDANTPVYISGDADTRHADMVKALDAVRRTGFNKVAFNVKASASGAIPGPAPAPASAPAPGAGATPAPAPAPTPAPAPAK</sequence>
<keyword evidence="11" id="KW-1185">Reference proteome</keyword>
<dbReference type="GO" id="GO:0022857">
    <property type="term" value="F:transmembrane transporter activity"/>
    <property type="evidence" value="ECO:0007669"/>
    <property type="project" value="InterPro"/>
</dbReference>
<dbReference type="Proteomes" id="UP000321577">
    <property type="component" value="Unassembled WGS sequence"/>
</dbReference>
<reference evidence="10 11" key="1">
    <citation type="submission" date="2019-07" db="EMBL/GenBank/DDBJ databases">
        <title>Whole genome shotgun sequence of Brevifollis gellanilyticus NBRC 108608.</title>
        <authorList>
            <person name="Hosoyama A."/>
            <person name="Uohara A."/>
            <person name="Ohji S."/>
            <person name="Ichikawa N."/>
        </authorList>
    </citation>
    <scope>NUCLEOTIDE SEQUENCE [LARGE SCALE GENOMIC DNA]</scope>
    <source>
        <strain evidence="10 11">NBRC 108608</strain>
    </source>
</reference>
<evidence type="ECO:0000256" key="8">
    <source>
        <dbReference type="SAM" id="MobiDB-lite"/>
    </source>
</evidence>
<keyword evidence="4 7" id="KW-0812">Transmembrane</keyword>